<dbReference type="NCBIfam" id="TIGR00787">
    <property type="entry name" value="dctP"/>
    <property type="match status" value="1"/>
</dbReference>
<proteinExistence type="predicted"/>
<organism evidence="3 4">
    <name type="scientific">Alkalihalophilus lindianensis</name>
    <dbReference type="NCBI Taxonomy" id="1630542"/>
    <lineage>
        <taxon>Bacteria</taxon>
        <taxon>Bacillati</taxon>
        <taxon>Bacillota</taxon>
        <taxon>Bacilli</taxon>
        <taxon>Bacillales</taxon>
        <taxon>Bacillaceae</taxon>
        <taxon>Alkalihalophilus</taxon>
    </lineage>
</organism>
<evidence type="ECO:0000256" key="1">
    <source>
        <dbReference type="ARBA" id="ARBA00022729"/>
    </source>
</evidence>
<name>A0ABU3XDS2_9BACI</name>
<protein>
    <submittedName>
        <fullName evidence="3">DctP family TRAP transporter solute-binding subunit</fullName>
    </submittedName>
</protein>
<dbReference type="Proteomes" id="UP001287282">
    <property type="component" value="Unassembled WGS sequence"/>
</dbReference>
<dbReference type="InterPro" id="IPR004682">
    <property type="entry name" value="TRAP_DctP"/>
</dbReference>
<dbReference type="PANTHER" id="PTHR33376">
    <property type="match status" value="1"/>
</dbReference>
<keyword evidence="4" id="KW-1185">Reference proteome</keyword>
<sequence length="338" mass="36867">MKKSFLALGLSLAMVLSACGGSETSNEASETEGSGESTTLRLAHSGSESHQYHIAAEKFKELVEEKTDGSVSVDIYPNATLGSEGEVVEQILDGSIDMTTVAADSSFANTVPAMNVFGIPYLFRDRDHIYNVLDGDIGQSLLDDVNERNMVGVGYWEVGFRHLTNNVREVHTPEDAQGLSVRVQPSPVWEAHMRELGANPTPVDFNELYSALDQGVVDGQENPLPTINSMKFYEVQNHVSLTAHTYSPAIVVMSNRAWDGLSEDQQAAVGEAVAEATSYQRDALLDMEEEILQTIKDSGVTVIEDPDREAFQVATENVAEVLSQQVPQELIEDISNVE</sequence>
<gene>
    <name evidence="3" type="ORF">RYX56_16830</name>
</gene>
<dbReference type="InterPro" id="IPR018389">
    <property type="entry name" value="DctP_fam"/>
</dbReference>
<feature type="chain" id="PRO_5047298069" evidence="2">
    <location>
        <begin position="19"/>
        <end position="338"/>
    </location>
</feature>
<dbReference type="EMBL" id="JAWJBA010000006">
    <property type="protein sequence ID" value="MDV2686035.1"/>
    <property type="molecule type" value="Genomic_DNA"/>
</dbReference>
<accession>A0ABU3XDS2</accession>
<dbReference type="RefSeq" id="WP_317123205.1">
    <property type="nucleotide sequence ID" value="NZ_JAWJBA010000006.1"/>
</dbReference>
<comment type="caution">
    <text evidence="3">The sequence shown here is derived from an EMBL/GenBank/DDBJ whole genome shotgun (WGS) entry which is preliminary data.</text>
</comment>
<dbReference type="PROSITE" id="PS51257">
    <property type="entry name" value="PROKAR_LIPOPROTEIN"/>
    <property type="match status" value="1"/>
</dbReference>
<dbReference type="PIRSF" id="PIRSF006470">
    <property type="entry name" value="DctB"/>
    <property type="match status" value="1"/>
</dbReference>
<evidence type="ECO:0000313" key="4">
    <source>
        <dbReference type="Proteomes" id="UP001287282"/>
    </source>
</evidence>
<keyword evidence="1 2" id="KW-0732">Signal</keyword>
<feature type="signal peptide" evidence="2">
    <location>
        <begin position="1"/>
        <end position="18"/>
    </location>
</feature>
<dbReference type="NCBIfam" id="NF037995">
    <property type="entry name" value="TRAP_S1"/>
    <property type="match status" value="1"/>
</dbReference>
<dbReference type="InterPro" id="IPR038404">
    <property type="entry name" value="TRAP_DctP_sf"/>
</dbReference>
<evidence type="ECO:0000313" key="3">
    <source>
        <dbReference type="EMBL" id="MDV2686035.1"/>
    </source>
</evidence>
<evidence type="ECO:0000256" key="2">
    <source>
        <dbReference type="SAM" id="SignalP"/>
    </source>
</evidence>
<dbReference type="PANTHER" id="PTHR33376:SF2">
    <property type="entry name" value="DICARBOXYLATE-BINDING PERIPLASMIC PROTEIN"/>
    <property type="match status" value="1"/>
</dbReference>
<dbReference type="Pfam" id="PF03480">
    <property type="entry name" value="DctP"/>
    <property type="match status" value="1"/>
</dbReference>
<dbReference type="Gene3D" id="3.40.190.170">
    <property type="entry name" value="Bacterial extracellular solute-binding protein, family 7"/>
    <property type="match status" value="1"/>
</dbReference>
<reference evidence="3 4" key="1">
    <citation type="submission" date="2023-10" db="EMBL/GenBank/DDBJ databases">
        <title>Screening of Alkalihalobacillus lindianensis BZ-TG-R113 and Its Alleviation of Salt Stress on Rapeseed Growth.</title>
        <authorList>
            <person name="Zhao B."/>
            <person name="Guo T."/>
        </authorList>
    </citation>
    <scope>NUCLEOTIDE SEQUENCE [LARGE SCALE GENOMIC DNA]</scope>
    <source>
        <strain evidence="3 4">BZ-TG-R113</strain>
    </source>
</reference>